<dbReference type="InterPro" id="IPR000182">
    <property type="entry name" value="GNAT_dom"/>
</dbReference>
<dbReference type="AlphaFoldDB" id="A0AAW6T0G0"/>
<protein>
    <submittedName>
        <fullName evidence="2">GNAT family N-acetyltransferase</fullName>
        <ecNumber evidence="2">2.3.1.-</ecNumber>
    </submittedName>
</protein>
<accession>A0AAW6T0G0</accession>
<dbReference type="Gene3D" id="3.40.630.30">
    <property type="match status" value="1"/>
</dbReference>
<proteinExistence type="predicted"/>
<dbReference type="CDD" id="cd04301">
    <property type="entry name" value="NAT_SF"/>
    <property type="match status" value="1"/>
</dbReference>
<feature type="domain" description="N-acetyltransferase" evidence="1">
    <location>
        <begin position="18"/>
        <end position="172"/>
    </location>
</feature>
<evidence type="ECO:0000313" key="2">
    <source>
        <dbReference type="EMBL" id="MDH5162391.1"/>
    </source>
</evidence>
<dbReference type="RefSeq" id="WP_280617331.1">
    <property type="nucleotide sequence ID" value="NZ_JAROYP010000009.1"/>
</dbReference>
<dbReference type="PROSITE" id="PS51186">
    <property type="entry name" value="GNAT"/>
    <property type="match status" value="1"/>
</dbReference>
<gene>
    <name evidence="2" type="ORF">P5X88_15755</name>
</gene>
<evidence type="ECO:0000313" key="3">
    <source>
        <dbReference type="Proteomes" id="UP001159179"/>
    </source>
</evidence>
<dbReference type="InterPro" id="IPR016181">
    <property type="entry name" value="Acyl_CoA_acyltransferase"/>
</dbReference>
<dbReference type="EC" id="2.3.1.-" evidence="2"/>
<evidence type="ECO:0000259" key="1">
    <source>
        <dbReference type="PROSITE" id="PS51186"/>
    </source>
</evidence>
<keyword evidence="2" id="KW-0808">Transferase</keyword>
<dbReference type="PANTHER" id="PTHR39173">
    <property type="entry name" value="ACETYLTRANSFERASE"/>
    <property type="match status" value="1"/>
</dbReference>
<reference evidence="2" key="1">
    <citation type="submission" date="2023-03" db="EMBL/GenBank/DDBJ databases">
        <title>Bacterial isolates from washroom surfaces on a university campus.</title>
        <authorList>
            <person name="Holman D.B."/>
            <person name="Gzyl K.E."/>
            <person name="Taheri A.E."/>
        </authorList>
    </citation>
    <scope>NUCLEOTIDE SEQUENCE</scope>
    <source>
        <strain evidence="2">RD03</strain>
    </source>
</reference>
<dbReference type="PANTHER" id="PTHR39173:SF1">
    <property type="entry name" value="ACETYLTRANSFERASE"/>
    <property type="match status" value="1"/>
</dbReference>
<keyword evidence="2" id="KW-0012">Acyltransferase</keyword>
<dbReference type="GO" id="GO:0016747">
    <property type="term" value="F:acyltransferase activity, transferring groups other than amino-acyl groups"/>
    <property type="evidence" value="ECO:0007669"/>
    <property type="project" value="InterPro"/>
</dbReference>
<dbReference type="EMBL" id="JAROYP010000009">
    <property type="protein sequence ID" value="MDH5162391.1"/>
    <property type="molecule type" value="Genomic_DNA"/>
</dbReference>
<dbReference type="Pfam" id="PF00583">
    <property type="entry name" value="Acetyltransf_1"/>
    <property type="match status" value="1"/>
</dbReference>
<name>A0AAW6T0G0_9BACI</name>
<organism evidence="2 3">
    <name type="scientific">Heyndrickxia oleronia</name>
    <dbReference type="NCBI Taxonomy" id="38875"/>
    <lineage>
        <taxon>Bacteria</taxon>
        <taxon>Bacillati</taxon>
        <taxon>Bacillota</taxon>
        <taxon>Bacilli</taxon>
        <taxon>Bacillales</taxon>
        <taxon>Bacillaceae</taxon>
        <taxon>Heyndrickxia</taxon>
    </lineage>
</organism>
<comment type="caution">
    <text evidence="2">The sequence shown here is derived from an EMBL/GenBank/DDBJ whole genome shotgun (WGS) entry which is preliminary data.</text>
</comment>
<sequence>MLDVYLISPTIELKTQYLSFYQEWKESGEDMVPWVISKDPSNFIGMLQSLTDAEKGENLPEKWVPDSTFWLVNKDKKVLGAVNIRHGLTGALMKNGGHIGYGIRPTERRKGYATKLLALALEKAKALGIQKALVVCDQSNIGSEKTIINNGGIPDTDFIEPNGNIVKRYWIEL</sequence>
<dbReference type="SUPFAM" id="SSF55729">
    <property type="entry name" value="Acyl-CoA N-acyltransferases (Nat)"/>
    <property type="match status" value="1"/>
</dbReference>
<dbReference type="Proteomes" id="UP001159179">
    <property type="component" value="Unassembled WGS sequence"/>
</dbReference>